<dbReference type="AlphaFoldDB" id="X1IPC7"/>
<name>X1IPC7_9ZZZZ</name>
<dbReference type="GO" id="GO:0000049">
    <property type="term" value="F:tRNA binding"/>
    <property type="evidence" value="ECO:0007669"/>
    <property type="project" value="TreeGrafter"/>
</dbReference>
<dbReference type="GO" id="GO:0072344">
    <property type="term" value="P:rescue of stalled ribosome"/>
    <property type="evidence" value="ECO:0007669"/>
    <property type="project" value="TreeGrafter"/>
</dbReference>
<dbReference type="InterPro" id="IPR051608">
    <property type="entry name" value="RQC_Subunit_NEMF"/>
</dbReference>
<proteinExistence type="predicted"/>
<dbReference type="InterPro" id="IPR008532">
    <property type="entry name" value="NFACT_RNA-bd"/>
</dbReference>
<dbReference type="Pfam" id="PF05670">
    <property type="entry name" value="NFACT-R_1"/>
    <property type="match status" value="1"/>
</dbReference>
<accession>X1IPC7</accession>
<dbReference type="PANTHER" id="PTHR15239">
    <property type="entry name" value="NUCLEAR EXPORT MEDIATOR FACTOR NEMF"/>
    <property type="match status" value="1"/>
</dbReference>
<feature type="domain" description="NFACT RNA-binding" evidence="1">
    <location>
        <begin position="2"/>
        <end position="87"/>
    </location>
</feature>
<feature type="non-terminal residue" evidence="2">
    <location>
        <position position="1"/>
    </location>
</feature>
<gene>
    <name evidence="2" type="ORF">S03H2_68535</name>
</gene>
<sequence>FKKYITPYDLIFHTNFPGSPLTVIKNPENKEIPESSIKEAADFVASFSIAWKENWGVVDVFYVLANQISKTPPSGEYLPKGSFMISGKKNVIKDAKTELTLRLEFIEIKDGANPNVKILYPQIICEPSGTIKNKTSNSILIKLQIDGILFDDHKNIKI</sequence>
<dbReference type="GO" id="GO:1990112">
    <property type="term" value="C:RQC complex"/>
    <property type="evidence" value="ECO:0007669"/>
    <property type="project" value="TreeGrafter"/>
</dbReference>
<feature type="non-terminal residue" evidence="2">
    <location>
        <position position="158"/>
    </location>
</feature>
<dbReference type="PANTHER" id="PTHR15239:SF6">
    <property type="entry name" value="RIBOSOME QUALITY CONTROL COMPLEX SUBUNIT NEMF"/>
    <property type="match status" value="1"/>
</dbReference>
<protein>
    <recommendedName>
        <fullName evidence="1">NFACT RNA-binding domain-containing protein</fullName>
    </recommendedName>
</protein>
<reference evidence="2" key="1">
    <citation type="journal article" date="2014" name="Front. Microbiol.">
        <title>High frequency of phylogenetically diverse reductive dehalogenase-homologous genes in deep subseafloor sedimentary metagenomes.</title>
        <authorList>
            <person name="Kawai M."/>
            <person name="Futagami T."/>
            <person name="Toyoda A."/>
            <person name="Takaki Y."/>
            <person name="Nishi S."/>
            <person name="Hori S."/>
            <person name="Arai W."/>
            <person name="Tsubouchi T."/>
            <person name="Morono Y."/>
            <person name="Uchiyama I."/>
            <person name="Ito T."/>
            <person name="Fujiyama A."/>
            <person name="Inagaki F."/>
            <person name="Takami H."/>
        </authorList>
    </citation>
    <scope>NUCLEOTIDE SEQUENCE</scope>
    <source>
        <strain evidence="2">Expedition CK06-06</strain>
    </source>
</reference>
<dbReference type="EMBL" id="BARU01045074">
    <property type="protein sequence ID" value="GAH84316.1"/>
    <property type="molecule type" value="Genomic_DNA"/>
</dbReference>
<organism evidence="2">
    <name type="scientific">marine sediment metagenome</name>
    <dbReference type="NCBI Taxonomy" id="412755"/>
    <lineage>
        <taxon>unclassified sequences</taxon>
        <taxon>metagenomes</taxon>
        <taxon>ecological metagenomes</taxon>
    </lineage>
</organism>
<evidence type="ECO:0000259" key="1">
    <source>
        <dbReference type="Pfam" id="PF05670"/>
    </source>
</evidence>
<comment type="caution">
    <text evidence="2">The sequence shown here is derived from an EMBL/GenBank/DDBJ whole genome shotgun (WGS) entry which is preliminary data.</text>
</comment>
<evidence type="ECO:0000313" key="2">
    <source>
        <dbReference type="EMBL" id="GAH84316.1"/>
    </source>
</evidence>
<dbReference type="GO" id="GO:0043023">
    <property type="term" value="F:ribosomal large subunit binding"/>
    <property type="evidence" value="ECO:0007669"/>
    <property type="project" value="TreeGrafter"/>
</dbReference>